<dbReference type="CDD" id="cd04301">
    <property type="entry name" value="NAT_SF"/>
    <property type="match status" value="1"/>
</dbReference>
<reference evidence="2 3" key="1">
    <citation type="submission" date="2014-09" db="EMBL/GenBank/DDBJ databases">
        <title>Vibrio maritimus JCM 19235. (C45) whole genome shotgun sequence.</title>
        <authorList>
            <person name="Sawabe T."/>
            <person name="Meirelles P."/>
            <person name="Nakanishi M."/>
            <person name="Sayaka M."/>
            <person name="Hattori M."/>
            <person name="Ohkuma M."/>
        </authorList>
    </citation>
    <scope>NUCLEOTIDE SEQUENCE [LARGE SCALE GENOMIC DNA]</scope>
    <source>
        <strain evidence="3">JCM19235</strain>
    </source>
</reference>
<dbReference type="AlphaFoldDB" id="A0A090RUV2"/>
<dbReference type="GO" id="GO:0016747">
    <property type="term" value="F:acyltransferase activity, transferring groups other than amino-acyl groups"/>
    <property type="evidence" value="ECO:0007669"/>
    <property type="project" value="InterPro"/>
</dbReference>
<dbReference type="Gene3D" id="3.40.630.30">
    <property type="match status" value="1"/>
</dbReference>
<protein>
    <submittedName>
        <fullName evidence="2">Acetyltransferase GNAT family</fullName>
    </submittedName>
</protein>
<gene>
    <name evidence="2" type="ORF">JCM19235_2459</name>
</gene>
<comment type="caution">
    <text evidence="2">The sequence shown here is derived from an EMBL/GenBank/DDBJ whole genome shotgun (WGS) entry which is preliminary data.</text>
</comment>
<feature type="domain" description="N-acetyltransferase" evidence="1">
    <location>
        <begin position="1"/>
        <end position="95"/>
    </location>
</feature>
<dbReference type="Pfam" id="PF00583">
    <property type="entry name" value="Acetyltransf_1"/>
    <property type="match status" value="1"/>
</dbReference>
<sequence>MNIRRAELRDLSILVEFTSEEAREAENAVKIPETLSRGIEVALRDRNVASYWVMTDKDDTPIGSVSSVREWSDWNAGYYWWIQSMYLRPDYRGKG</sequence>
<evidence type="ECO:0000313" key="3">
    <source>
        <dbReference type="Proteomes" id="UP000029228"/>
    </source>
</evidence>
<proteinExistence type="predicted"/>
<dbReference type="InterPro" id="IPR000182">
    <property type="entry name" value="GNAT_dom"/>
</dbReference>
<dbReference type="InterPro" id="IPR016181">
    <property type="entry name" value="Acyl_CoA_acyltransferase"/>
</dbReference>
<dbReference type="SUPFAM" id="SSF55729">
    <property type="entry name" value="Acyl-CoA N-acyltransferases (Nat)"/>
    <property type="match status" value="1"/>
</dbReference>
<name>A0A090RUV2_9VIBR</name>
<dbReference type="EMBL" id="BBMR01000003">
    <property type="protein sequence ID" value="GAL19036.1"/>
    <property type="molecule type" value="Genomic_DNA"/>
</dbReference>
<keyword evidence="2" id="KW-0808">Transferase</keyword>
<keyword evidence="3" id="KW-1185">Reference proteome</keyword>
<evidence type="ECO:0000259" key="1">
    <source>
        <dbReference type="PROSITE" id="PS51186"/>
    </source>
</evidence>
<organism evidence="2 3">
    <name type="scientific">Vibrio maritimus</name>
    <dbReference type="NCBI Taxonomy" id="990268"/>
    <lineage>
        <taxon>Bacteria</taxon>
        <taxon>Pseudomonadati</taxon>
        <taxon>Pseudomonadota</taxon>
        <taxon>Gammaproteobacteria</taxon>
        <taxon>Vibrionales</taxon>
        <taxon>Vibrionaceae</taxon>
        <taxon>Vibrio</taxon>
    </lineage>
</organism>
<accession>A0A090RUV2</accession>
<dbReference type="STRING" id="990268.JCM19235_2459"/>
<dbReference type="PROSITE" id="PS51186">
    <property type="entry name" value="GNAT"/>
    <property type="match status" value="1"/>
</dbReference>
<evidence type="ECO:0000313" key="2">
    <source>
        <dbReference type="EMBL" id="GAL19036.1"/>
    </source>
</evidence>
<dbReference type="Proteomes" id="UP000029228">
    <property type="component" value="Unassembled WGS sequence"/>
</dbReference>